<keyword evidence="1 4" id="KW-0808">Transferase</keyword>
<keyword evidence="4" id="KW-0328">Glycosyltransferase</keyword>
<dbReference type="PATRIC" id="fig|887901.3.peg.818"/>
<gene>
    <name evidence="4" type="ORF">HMPREF0636_1623</name>
</gene>
<dbReference type="PANTHER" id="PTHR46401:SF2">
    <property type="entry name" value="GLYCOSYLTRANSFERASE WBBK-RELATED"/>
    <property type="match status" value="1"/>
</dbReference>
<dbReference type="RefSeq" id="WP_044168639.1">
    <property type="nucleotide sequence ID" value="NZ_JDFF01000012.1"/>
</dbReference>
<accession>Z4WUQ3</accession>
<feature type="domain" description="Glycosyltransferase subfamily 4-like N-terminal" evidence="3">
    <location>
        <begin position="73"/>
        <end position="164"/>
    </location>
</feature>
<evidence type="ECO:0000313" key="4">
    <source>
        <dbReference type="EMBL" id="EWC92567.1"/>
    </source>
</evidence>
<dbReference type="Pfam" id="PF13439">
    <property type="entry name" value="Glyco_transf_4"/>
    <property type="match status" value="1"/>
</dbReference>
<comment type="caution">
    <text evidence="4">The sequence shown here is derived from an EMBL/GenBank/DDBJ whole genome shotgun (WGS) entry which is preliminary data.</text>
</comment>
<sequence>MKPVSSPRLLIDLERRRYPYSGLGYYCRALEMGLREVGDSGLEYHFYAPRGAGGEGRVAFSPLHAFFNPSPRGFDLIHLTHQRQHYFPQLWGKPCLVTLHDLNFLTEPLAPKKREKLLRLVASNLRRATGIACISHYVKEDLMRHRELFELAEDLPVRVIHNGIFLPDEAHLASLPKPRLIPKAPYLLALGVLHEKKQQHLLIPMLAALPEELQLVLIYSEAKADYLERITSLVARYGLQGRVHLMKAVRDEEKAQLLYHCRALVHPSMAEGFGLPVVEAMSLGKPLFLRPMTSLPEVGGAEAYYFRDVEPEAMASLVLEGLELHEREAERGQRLRERALLFDYRAMARGYQDLYTTLLERR</sequence>
<dbReference type="AlphaFoldDB" id="Z4WUQ3"/>
<dbReference type="GO" id="GO:0016757">
    <property type="term" value="F:glycosyltransferase activity"/>
    <property type="evidence" value="ECO:0007669"/>
    <property type="project" value="UniProtKB-KW"/>
</dbReference>
<evidence type="ECO:0000259" key="2">
    <source>
        <dbReference type="Pfam" id="PF00534"/>
    </source>
</evidence>
<dbReference type="EC" id="2.4.-.-" evidence="4"/>
<dbReference type="InterPro" id="IPR028098">
    <property type="entry name" value="Glyco_trans_4-like_N"/>
</dbReference>
<dbReference type="CDD" id="cd03809">
    <property type="entry name" value="GT4_MtfB-like"/>
    <property type="match status" value="1"/>
</dbReference>
<dbReference type="Gene3D" id="3.40.50.2000">
    <property type="entry name" value="Glycogen Phosphorylase B"/>
    <property type="match status" value="2"/>
</dbReference>
<keyword evidence="5" id="KW-1185">Reference proteome</keyword>
<name>Z4WUQ3_9PORP</name>
<feature type="domain" description="Glycosyl transferase family 1" evidence="2">
    <location>
        <begin position="181"/>
        <end position="334"/>
    </location>
</feature>
<dbReference type="Pfam" id="PF00534">
    <property type="entry name" value="Glycos_transf_1"/>
    <property type="match status" value="1"/>
</dbReference>
<dbReference type="Proteomes" id="UP000023482">
    <property type="component" value="Unassembled WGS sequence"/>
</dbReference>
<reference evidence="4 5" key="1">
    <citation type="submission" date="2014-01" db="EMBL/GenBank/DDBJ databases">
        <authorList>
            <person name="Durkin A.S."/>
            <person name="McCorrison J."/>
            <person name="Torralba M."/>
            <person name="Gillis M."/>
            <person name="Haft D.H."/>
            <person name="Methe B."/>
            <person name="Sutton G."/>
            <person name="Nelson K.E."/>
        </authorList>
    </citation>
    <scope>NUCLEOTIDE SEQUENCE [LARGE SCALE GENOMIC DNA]</scope>
    <source>
        <strain evidence="4 5">ATCC 51270</strain>
    </source>
</reference>
<dbReference type="SUPFAM" id="SSF53756">
    <property type="entry name" value="UDP-Glycosyltransferase/glycogen phosphorylase"/>
    <property type="match status" value="1"/>
</dbReference>
<protein>
    <submittedName>
        <fullName evidence="4">Glycosyltransferase, group 1 family protein</fullName>
        <ecNumber evidence="4">2.4.-.-</ecNumber>
    </submittedName>
</protein>
<dbReference type="InterPro" id="IPR001296">
    <property type="entry name" value="Glyco_trans_1"/>
</dbReference>
<evidence type="ECO:0000259" key="3">
    <source>
        <dbReference type="Pfam" id="PF13439"/>
    </source>
</evidence>
<dbReference type="EMBL" id="JDFF01000012">
    <property type="protein sequence ID" value="EWC92567.1"/>
    <property type="molecule type" value="Genomic_DNA"/>
</dbReference>
<organism evidence="4 5">
    <name type="scientific">Porphyromonas catoniae ATCC 51270</name>
    <dbReference type="NCBI Taxonomy" id="887901"/>
    <lineage>
        <taxon>Bacteria</taxon>
        <taxon>Pseudomonadati</taxon>
        <taxon>Bacteroidota</taxon>
        <taxon>Bacteroidia</taxon>
        <taxon>Bacteroidales</taxon>
        <taxon>Porphyromonadaceae</taxon>
        <taxon>Porphyromonas</taxon>
    </lineage>
</organism>
<evidence type="ECO:0000313" key="5">
    <source>
        <dbReference type="Proteomes" id="UP000023482"/>
    </source>
</evidence>
<proteinExistence type="predicted"/>
<evidence type="ECO:0000256" key="1">
    <source>
        <dbReference type="ARBA" id="ARBA00022679"/>
    </source>
</evidence>
<dbReference type="PANTHER" id="PTHR46401">
    <property type="entry name" value="GLYCOSYLTRANSFERASE WBBK-RELATED"/>
    <property type="match status" value="1"/>
</dbReference>